<accession>A0ABZ2Y8N9</accession>
<evidence type="ECO:0000313" key="2">
    <source>
        <dbReference type="Proteomes" id="UP001461341"/>
    </source>
</evidence>
<protein>
    <submittedName>
        <fullName evidence="1">Uncharacterized protein</fullName>
    </submittedName>
</protein>
<dbReference type="RefSeq" id="WP_369017530.1">
    <property type="nucleotide sequence ID" value="NZ_CP121689.1"/>
</dbReference>
<sequence>MRAPKMVSFLILTVCLGVFSVFNSGCLFTALGSPNPESTSQADAQQSSIDTLSCLEDCLSFCAQWCEGCTVCSCEEGSVVLDGTTCLSQCSAFCEEWYSVCQQCEEEPCQACQEPPENEAGCSTGNCPL</sequence>
<organism evidence="1 2">
    <name type="scientific">Thermatribacter velox</name>
    <dbReference type="NCBI Taxonomy" id="3039681"/>
    <lineage>
        <taxon>Bacteria</taxon>
        <taxon>Pseudomonadati</taxon>
        <taxon>Atribacterota</taxon>
        <taxon>Atribacteria</taxon>
        <taxon>Atribacterales</taxon>
        <taxon>Thermatribacteraceae</taxon>
        <taxon>Thermatribacter</taxon>
    </lineage>
</organism>
<name>A0ABZ2Y8N9_9BACT</name>
<dbReference type="Proteomes" id="UP001461341">
    <property type="component" value="Chromosome"/>
</dbReference>
<keyword evidence="2" id="KW-1185">Reference proteome</keyword>
<reference evidence="1 2" key="1">
    <citation type="submission" date="2023-03" db="EMBL/GenBank/DDBJ databases">
        <title>Novel Species.</title>
        <authorList>
            <person name="Ma S."/>
        </authorList>
    </citation>
    <scope>NUCLEOTIDE SEQUENCE [LARGE SCALE GENOMIC DNA]</scope>
    <source>
        <strain evidence="1 2">B11</strain>
    </source>
</reference>
<evidence type="ECO:0000313" key="1">
    <source>
        <dbReference type="EMBL" id="WZL75383.1"/>
    </source>
</evidence>
<dbReference type="EMBL" id="CP121689">
    <property type="protein sequence ID" value="WZL75383.1"/>
    <property type="molecule type" value="Genomic_DNA"/>
</dbReference>
<gene>
    <name evidence="1" type="ORF">QBE54_07235</name>
</gene>
<proteinExistence type="predicted"/>